<dbReference type="AlphaFoldDB" id="A0A183STX4"/>
<evidence type="ECO:0000313" key="1">
    <source>
        <dbReference type="EMBL" id="VDL94057.1"/>
    </source>
</evidence>
<protein>
    <submittedName>
        <fullName evidence="1 3">Uncharacterized protein</fullName>
    </submittedName>
</protein>
<reference evidence="3" key="1">
    <citation type="submission" date="2016-06" db="UniProtKB">
        <authorList>
            <consortium name="WormBaseParasite"/>
        </authorList>
    </citation>
    <scope>IDENTIFICATION</scope>
</reference>
<name>A0A183STX4_SCHSO</name>
<reference evidence="1 2" key="2">
    <citation type="submission" date="2018-11" db="EMBL/GenBank/DDBJ databases">
        <authorList>
            <consortium name="Pathogen Informatics"/>
        </authorList>
    </citation>
    <scope>NUCLEOTIDE SEQUENCE [LARGE SCALE GENOMIC DNA]</scope>
    <source>
        <strain evidence="1 2">NST_G2</strain>
    </source>
</reference>
<sequence length="102" mass="11174">MSSKAESRAEGVLTSRARWKSLCIGSVGPGRWGHSFRPFGLGSGDPVSFVDCCPCLHCPPPGRSVPSIYRVDLQLLQGGLQCPCSVELDPLVDENPWRHLRR</sequence>
<accession>A0A183STX4</accession>
<keyword evidence="2" id="KW-1185">Reference proteome</keyword>
<organism evidence="3">
    <name type="scientific">Schistocephalus solidus</name>
    <name type="common">Tapeworm</name>
    <dbReference type="NCBI Taxonomy" id="70667"/>
    <lineage>
        <taxon>Eukaryota</taxon>
        <taxon>Metazoa</taxon>
        <taxon>Spiralia</taxon>
        <taxon>Lophotrochozoa</taxon>
        <taxon>Platyhelminthes</taxon>
        <taxon>Cestoda</taxon>
        <taxon>Eucestoda</taxon>
        <taxon>Diphyllobothriidea</taxon>
        <taxon>Diphyllobothriidae</taxon>
        <taxon>Schistocephalus</taxon>
    </lineage>
</organism>
<dbReference type="WBParaSite" id="SSLN_0000796201-mRNA-1">
    <property type="protein sequence ID" value="SSLN_0000796201-mRNA-1"/>
    <property type="gene ID" value="SSLN_0000796201"/>
</dbReference>
<evidence type="ECO:0000313" key="2">
    <source>
        <dbReference type="Proteomes" id="UP000275846"/>
    </source>
</evidence>
<evidence type="ECO:0000313" key="3">
    <source>
        <dbReference type="WBParaSite" id="SSLN_0000796201-mRNA-1"/>
    </source>
</evidence>
<dbReference type="EMBL" id="UYSU01034253">
    <property type="protein sequence ID" value="VDL94057.1"/>
    <property type="molecule type" value="Genomic_DNA"/>
</dbReference>
<dbReference type="Proteomes" id="UP000275846">
    <property type="component" value="Unassembled WGS sequence"/>
</dbReference>
<gene>
    <name evidence="1" type="ORF">SSLN_LOCUS7672</name>
</gene>
<proteinExistence type="predicted"/>